<accession>A0A9D1LSU1</accession>
<evidence type="ECO:0000313" key="2">
    <source>
        <dbReference type="EMBL" id="HIU47349.1"/>
    </source>
</evidence>
<evidence type="ECO:0000256" key="1">
    <source>
        <dbReference type="SAM" id="Phobius"/>
    </source>
</evidence>
<protein>
    <recommendedName>
        <fullName evidence="4">DUF4179 domain-containing protein</fullName>
    </recommendedName>
</protein>
<keyword evidence="1" id="KW-1133">Transmembrane helix</keyword>
<reference evidence="2" key="2">
    <citation type="journal article" date="2021" name="PeerJ">
        <title>Extensive microbial diversity within the chicken gut microbiome revealed by metagenomics and culture.</title>
        <authorList>
            <person name="Gilroy R."/>
            <person name="Ravi A."/>
            <person name="Getino M."/>
            <person name="Pursley I."/>
            <person name="Horton D.L."/>
            <person name="Alikhan N.F."/>
            <person name="Baker D."/>
            <person name="Gharbi K."/>
            <person name="Hall N."/>
            <person name="Watson M."/>
            <person name="Adriaenssens E.M."/>
            <person name="Foster-Nyarko E."/>
            <person name="Jarju S."/>
            <person name="Secka A."/>
            <person name="Antonio M."/>
            <person name="Oren A."/>
            <person name="Chaudhuri R.R."/>
            <person name="La Ragione R."/>
            <person name="Hildebrand F."/>
            <person name="Pallen M.J."/>
        </authorList>
    </citation>
    <scope>NUCLEOTIDE SEQUENCE</scope>
    <source>
        <strain evidence="2">ChiSxjej2B14-8506</strain>
    </source>
</reference>
<evidence type="ECO:0000313" key="3">
    <source>
        <dbReference type="Proteomes" id="UP000824123"/>
    </source>
</evidence>
<feature type="transmembrane region" description="Helical" evidence="1">
    <location>
        <begin position="42"/>
        <end position="66"/>
    </location>
</feature>
<keyword evidence="1" id="KW-0812">Transmembrane</keyword>
<organism evidence="2 3">
    <name type="scientific">Candidatus Fimadaptatus faecigallinarum</name>
    <dbReference type="NCBI Taxonomy" id="2840814"/>
    <lineage>
        <taxon>Bacteria</taxon>
        <taxon>Bacillati</taxon>
        <taxon>Bacillota</taxon>
        <taxon>Clostridia</taxon>
        <taxon>Eubacteriales</taxon>
        <taxon>Candidatus Fimadaptatus</taxon>
    </lineage>
</organism>
<dbReference type="AlphaFoldDB" id="A0A9D1LSU1"/>
<name>A0A9D1LSU1_9FIRM</name>
<keyword evidence="1" id="KW-0472">Membrane</keyword>
<sequence>MKRSWDDAFSATPAEFHRRVALTLSRIEEDNMKRRSKLSMGLIMLAIVLALAGGAALATGNVFGWVAPRYADDELNARFARLNELADAQVQTAVSADGAQVLELTQNYYDGDVLCVAYRLSGLSEADAIDAEFEPDAELRARIKSEGAPVDELTSVYGAEDESVRALLEDLARREFTGDDWACIAVYGAFLSDHTFVTVDGERVDVAYCFDGAKLEGDVLIGYREYRVGEDEYALPASDGAQQITYEMALNRQVWYYYRDASGFYTLSERLAKEPFEFTVRRIEQPAGDAGQADID</sequence>
<gene>
    <name evidence="2" type="ORF">IAC59_08865</name>
</gene>
<comment type="caution">
    <text evidence="2">The sequence shown here is derived from an EMBL/GenBank/DDBJ whole genome shotgun (WGS) entry which is preliminary data.</text>
</comment>
<evidence type="ECO:0008006" key="4">
    <source>
        <dbReference type="Google" id="ProtNLM"/>
    </source>
</evidence>
<reference evidence="2" key="1">
    <citation type="submission" date="2020-10" db="EMBL/GenBank/DDBJ databases">
        <authorList>
            <person name="Gilroy R."/>
        </authorList>
    </citation>
    <scope>NUCLEOTIDE SEQUENCE</scope>
    <source>
        <strain evidence="2">ChiSxjej2B14-8506</strain>
    </source>
</reference>
<proteinExistence type="predicted"/>
<dbReference type="EMBL" id="DVNK01000052">
    <property type="protein sequence ID" value="HIU47349.1"/>
    <property type="molecule type" value="Genomic_DNA"/>
</dbReference>
<dbReference type="Proteomes" id="UP000824123">
    <property type="component" value="Unassembled WGS sequence"/>
</dbReference>